<evidence type="ECO:0000256" key="1">
    <source>
        <dbReference type="ARBA" id="ARBA00022679"/>
    </source>
</evidence>
<dbReference type="EMBL" id="CYPW01000024">
    <property type="protein sequence ID" value="CUH52866.1"/>
    <property type="molecule type" value="Genomic_DNA"/>
</dbReference>
<dbReference type="PROSITE" id="PS51186">
    <property type="entry name" value="GNAT"/>
    <property type="match status" value="1"/>
</dbReference>
<dbReference type="PANTHER" id="PTHR43792">
    <property type="entry name" value="GNAT FAMILY, PUTATIVE (AFU_ORTHOLOGUE AFUA_3G00765)-RELATED-RELATED"/>
    <property type="match status" value="1"/>
</dbReference>
<proteinExistence type="inferred from homology"/>
<dbReference type="OrthoDB" id="9801669at2"/>
<dbReference type="Pfam" id="PF13302">
    <property type="entry name" value="Acetyltransf_3"/>
    <property type="match status" value="1"/>
</dbReference>
<dbReference type="GO" id="GO:0005737">
    <property type="term" value="C:cytoplasm"/>
    <property type="evidence" value="ECO:0007669"/>
    <property type="project" value="TreeGrafter"/>
</dbReference>
<keyword evidence="1 5" id="KW-0808">Transferase</keyword>
<accession>A0A0P1FBM1</accession>
<dbReference type="GO" id="GO:0008999">
    <property type="term" value="F:protein-N-terminal-alanine acetyltransferase activity"/>
    <property type="evidence" value="ECO:0007669"/>
    <property type="project" value="TreeGrafter"/>
</dbReference>
<dbReference type="EC" id="2.3.1.-" evidence="5"/>
<dbReference type="SUPFAM" id="SSF55729">
    <property type="entry name" value="Acyl-CoA N-acyltransferases (Nat)"/>
    <property type="match status" value="1"/>
</dbReference>
<evidence type="ECO:0000313" key="6">
    <source>
        <dbReference type="Proteomes" id="UP000054823"/>
    </source>
</evidence>
<evidence type="ECO:0000256" key="3">
    <source>
        <dbReference type="ARBA" id="ARBA00038502"/>
    </source>
</evidence>
<organism evidence="5 6">
    <name type="scientific">Shimia marina</name>
    <dbReference type="NCBI Taxonomy" id="321267"/>
    <lineage>
        <taxon>Bacteria</taxon>
        <taxon>Pseudomonadati</taxon>
        <taxon>Pseudomonadota</taxon>
        <taxon>Alphaproteobacteria</taxon>
        <taxon>Rhodobacterales</taxon>
        <taxon>Roseobacteraceae</taxon>
    </lineage>
</organism>
<dbReference type="Gene3D" id="3.40.630.30">
    <property type="match status" value="1"/>
</dbReference>
<keyword evidence="2 5" id="KW-0012">Acyltransferase</keyword>
<evidence type="ECO:0000313" key="5">
    <source>
        <dbReference type="EMBL" id="CUH52866.1"/>
    </source>
</evidence>
<name>A0A0P1FBM1_9RHOB</name>
<reference evidence="5 6" key="1">
    <citation type="submission" date="2015-09" db="EMBL/GenBank/DDBJ databases">
        <authorList>
            <consortium name="Swine Surveillance"/>
        </authorList>
    </citation>
    <scope>NUCLEOTIDE SEQUENCE [LARGE SCALE GENOMIC DNA]</scope>
    <source>
        <strain evidence="5 6">CECT 7688</strain>
    </source>
</reference>
<dbReference type="AlphaFoldDB" id="A0A0P1FBM1"/>
<dbReference type="STRING" id="321267.SHM7688_02313"/>
<dbReference type="RefSeq" id="WP_058240059.1">
    <property type="nucleotide sequence ID" value="NZ_CYPW01000024.1"/>
</dbReference>
<dbReference type="InterPro" id="IPR000182">
    <property type="entry name" value="GNAT_dom"/>
</dbReference>
<protein>
    <submittedName>
        <fullName evidence="5">Putative ribosomal N-acetyltransferase YdaF</fullName>
        <ecNumber evidence="5">2.3.1.-</ecNumber>
    </submittedName>
</protein>
<evidence type="ECO:0000259" key="4">
    <source>
        <dbReference type="PROSITE" id="PS51186"/>
    </source>
</evidence>
<gene>
    <name evidence="5" type="primary">ydaF</name>
    <name evidence="5" type="ORF">SHM7688_02313</name>
</gene>
<evidence type="ECO:0000256" key="2">
    <source>
        <dbReference type="ARBA" id="ARBA00023315"/>
    </source>
</evidence>
<dbReference type="InterPro" id="IPR051531">
    <property type="entry name" value="N-acetyltransferase"/>
</dbReference>
<feature type="domain" description="N-acetyltransferase" evidence="4">
    <location>
        <begin position="15"/>
        <end position="185"/>
    </location>
</feature>
<keyword evidence="6" id="KW-1185">Reference proteome</keyword>
<dbReference type="InterPro" id="IPR016181">
    <property type="entry name" value="Acyl_CoA_acyltransferase"/>
</dbReference>
<dbReference type="PANTHER" id="PTHR43792:SF8">
    <property type="entry name" value="[RIBOSOMAL PROTEIN US5]-ALANINE N-ACETYLTRANSFERASE"/>
    <property type="match status" value="1"/>
</dbReference>
<sequence>MLLTRRKVRIETDRLTLRPPIHADFRAWAELRSASAGFLVPWEPIWAATHLSRKSFTNRVYWAQRSIANDTAVPLFMVRREDEALVGAITLDNIRRGPAQAGTLGYWVGQKFARKGYMSEAIEAVVHHAFTRLDLSRIEAACLPENTPSRGVLEKSGFKYEGVAQSYLQINGRWRTHVLYAALRHDRRGRTLAGQA</sequence>
<dbReference type="Proteomes" id="UP000054823">
    <property type="component" value="Unassembled WGS sequence"/>
</dbReference>
<comment type="similarity">
    <text evidence="3">Belongs to the acetyltransferase family. RimJ subfamily.</text>
</comment>